<accession>A0AAE0VNY1</accession>
<dbReference type="PANTHER" id="PTHR31715:SF0">
    <property type="entry name" value="UREASE ACCESSORY PROTEIN G"/>
    <property type="match status" value="1"/>
</dbReference>
<dbReference type="AlphaFoldDB" id="A0AAE0VNY1"/>
<dbReference type="Proteomes" id="UP001195483">
    <property type="component" value="Unassembled WGS sequence"/>
</dbReference>
<reference evidence="1" key="3">
    <citation type="submission" date="2023-05" db="EMBL/GenBank/DDBJ databases">
        <authorList>
            <person name="Smith C.H."/>
        </authorList>
    </citation>
    <scope>NUCLEOTIDE SEQUENCE</scope>
    <source>
        <strain evidence="1">CHS0354</strain>
        <tissue evidence="1">Mantle</tissue>
    </source>
</reference>
<organism evidence="1 2">
    <name type="scientific">Potamilus streckersoni</name>
    <dbReference type="NCBI Taxonomy" id="2493646"/>
    <lineage>
        <taxon>Eukaryota</taxon>
        <taxon>Metazoa</taxon>
        <taxon>Spiralia</taxon>
        <taxon>Lophotrochozoa</taxon>
        <taxon>Mollusca</taxon>
        <taxon>Bivalvia</taxon>
        <taxon>Autobranchia</taxon>
        <taxon>Heteroconchia</taxon>
        <taxon>Palaeoheterodonta</taxon>
        <taxon>Unionida</taxon>
        <taxon>Unionoidea</taxon>
        <taxon>Unionidae</taxon>
        <taxon>Ambleminae</taxon>
        <taxon>Lampsilini</taxon>
        <taxon>Potamilus</taxon>
    </lineage>
</organism>
<protein>
    <submittedName>
        <fullName evidence="1">Uncharacterized protein</fullName>
    </submittedName>
</protein>
<proteinExistence type="predicted"/>
<dbReference type="InterPro" id="IPR004400">
    <property type="entry name" value="UreG"/>
</dbReference>
<dbReference type="GO" id="GO:0016151">
    <property type="term" value="F:nickel cation binding"/>
    <property type="evidence" value="ECO:0007669"/>
    <property type="project" value="InterPro"/>
</dbReference>
<dbReference type="EMBL" id="JAEAOA010001385">
    <property type="protein sequence ID" value="KAK3583817.1"/>
    <property type="molecule type" value="Genomic_DNA"/>
</dbReference>
<evidence type="ECO:0000313" key="1">
    <source>
        <dbReference type="EMBL" id="KAK3583817.1"/>
    </source>
</evidence>
<dbReference type="GO" id="GO:0003924">
    <property type="term" value="F:GTPase activity"/>
    <property type="evidence" value="ECO:0007669"/>
    <property type="project" value="InterPro"/>
</dbReference>
<reference evidence="1" key="2">
    <citation type="journal article" date="2021" name="Genome Biol. Evol.">
        <title>Developing a high-quality reference genome for a parasitic bivalve with doubly uniparental inheritance (Bivalvia: Unionida).</title>
        <authorList>
            <person name="Smith C.H."/>
        </authorList>
    </citation>
    <scope>NUCLEOTIDE SEQUENCE</scope>
    <source>
        <strain evidence="1">CHS0354</strain>
        <tissue evidence="1">Mantle</tissue>
    </source>
</reference>
<gene>
    <name evidence="1" type="ORF">CHS0354_022864</name>
</gene>
<evidence type="ECO:0000313" key="2">
    <source>
        <dbReference type="Proteomes" id="UP001195483"/>
    </source>
</evidence>
<dbReference type="GO" id="GO:0043419">
    <property type="term" value="P:urea catabolic process"/>
    <property type="evidence" value="ECO:0007669"/>
    <property type="project" value="InterPro"/>
</dbReference>
<reference evidence="1" key="1">
    <citation type="journal article" date="2021" name="Genome Biol. Evol.">
        <title>A High-Quality Reference Genome for a Parasitic Bivalve with Doubly Uniparental Inheritance (Bivalvia: Unionida).</title>
        <authorList>
            <person name="Smith C.H."/>
        </authorList>
    </citation>
    <scope>NUCLEOTIDE SEQUENCE</scope>
    <source>
        <strain evidence="1">CHS0354</strain>
    </source>
</reference>
<keyword evidence="2" id="KW-1185">Reference proteome</keyword>
<comment type="caution">
    <text evidence="1">The sequence shown here is derived from an EMBL/GenBank/DDBJ whole genome shotgun (WGS) entry which is preliminary data.</text>
</comment>
<name>A0AAE0VNY1_9BIVA</name>
<dbReference type="PANTHER" id="PTHR31715">
    <property type="entry name" value="UREASE ACCESSORY PROTEIN G"/>
    <property type="match status" value="1"/>
</dbReference>
<sequence>MDGMNYFVALDKTTRLSKKYKMQFSAKVMDRDSRMMRQSGPTIFAQTKNMVGIPEIADEILTAYREATKC</sequence>